<name>A0A9Q9AMN7_9PEZI</name>
<dbReference type="Gene3D" id="1.25.40.10">
    <property type="entry name" value="Tetratricopeptide repeat domain"/>
    <property type="match status" value="1"/>
</dbReference>
<dbReference type="SUPFAM" id="SSF48452">
    <property type="entry name" value="TPR-like"/>
    <property type="match status" value="1"/>
</dbReference>
<keyword evidence="4" id="KW-1185">Reference proteome</keyword>
<evidence type="ECO:0000313" key="3">
    <source>
        <dbReference type="EMBL" id="USW52282.1"/>
    </source>
</evidence>
<gene>
    <name evidence="3" type="ORF">Slin15195_G056010</name>
</gene>
<accession>A0A9Q9AMN7</accession>
<proteinExistence type="predicted"/>
<dbReference type="InterPro" id="IPR001214">
    <property type="entry name" value="SET_dom"/>
</dbReference>
<dbReference type="Gene3D" id="2.170.270.10">
    <property type="entry name" value="SET domain"/>
    <property type="match status" value="1"/>
</dbReference>
<dbReference type="PROSITE" id="PS50280">
    <property type="entry name" value="SET"/>
    <property type="match status" value="1"/>
</dbReference>
<feature type="repeat" description="TPR" evidence="1">
    <location>
        <begin position="107"/>
        <end position="140"/>
    </location>
</feature>
<dbReference type="Proteomes" id="UP001056384">
    <property type="component" value="Chromosome 4"/>
</dbReference>
<dbReference type="EMBL" id="CP099421">
    <property type="protein sequence ID" value="USW52282.1"/>
    <property type="molecule type" value="Genomic_DNA"/>
</dbReference>
<dbReference type="InterPro" id="IPR053209">
    <property type="entry name" value="Gramillin-biosynth_MTr"/>
</dbReference>
<dbReference type="AlphaFoldDB" id="A0A9Q9AMN7"/>
<evidence type="ECO:0000256" key="1">
    <source>
        <dbReference type="PROSITE-ProRule" id="PRU00339"/>
    </source>
</evidence>
<keyword evidence="1" id="KW-0802">TPR repeat</keyword>
<evidence type="ECO:0000313" key="4">
    <source>
        <dbReference type="Proteomes" id="UP001056384"/>
    </source>
</evidence>
<organism evidence="3 4">
    <name type="scientific">Septoria linicola</name>
    <dbReference type="NCBI Taxonomy" id="215465"/>
    <lineage>
        <taxon>Eukaryota</taxon>
        <taxon>Fungi</taxon>
        <taxon>Dikarya</taxon>
        <taxon>Ascomycota</taxon>
        <taxon>Pezizomycotina</taxon>
        <taxon>Dothideomycetes</taxon>
        <taxon>Dothideomycetidae</taxon>
        <taxon>Mycosphaerellales</taxon>
        <taxon>Mycosphaerellaceae</taxon>
        <taxon>Septoria</taxon>
    </lineage>
</organism>
<dbReference type="InterPro" id="IPR046341">
    <property type="entry name" value="SET_dom_sf"/>
</dbReference>
<dbReference type="SMART" id="SM00028">
    <property type="entry name" value="TPR"/>
    <property type="match status" value="2"/>
</dbReference>
<evidence type="ECO:0000259" key="2">
    <source>
        <dbReference type="PROSITE" id="PS50280"/>
    </source>
</evidence>
<dbReference type="InterPro" id="IPR011990">
    <property type="entry name" value="TPR-like_helical_dom_sf"/>
</dbReference>
<protein>
    <submittedName>
        <fullName evidence="3">SET domain, tetratricopeptide-like helical domain superfamily</fullName>
    </submittedName>
</protein>
<dbReference type="Pfam" id="PF00856">
    <property type="entry name" value="SET"/>
    <property type="match status" value="1"/>
</dbReference>
<reference evidence="3" key="1">
    <citation type="submission" date="2022-06" db="EMBL/GenBank/DDBJ databases">
        <title>Complete genome sequences of two strains of the flax pathogen Septoria linicola.</title>
        <authorList>
            <person name="Lapalu N."/>
            <person name="Simon A."/>
            <person name="Demenou B."/>
            <person name="Paumier D."/>
            <person name="Guillot M.-P."/>
            <person name="Gout L."/>
            <person name="Valade R."/>
        </authorList>
    </citation>
    <scope>NUCLEOTIDE SEQUENCE</scope>
    <source>
        <strain evidence="3">SE15195</strain>
    </source>
</reference>
<feature type="domain" description="SET" evidence="2">
    <location>
        <begin position="186"/>
        <end position="353"/>
    </location>
</feature>
<dbReference type="PANTHER" id="PTHR47643:SF2">
    <property type="entry name" value="TPR DOMAIN PROTEIN (AFU_ORTHOLOGUE AFUA_5G12710)"/>
    <property type="match status" value="1"/>
</dbReference>
<dbReference type="InterPro" id="IPR019734">
    <property type="entry name" value="TPR_rpt"/>
</dbReference>
<dbReference type="CDD" id="cd20071">
    <property type="entry name" value="SET_SMYD"/>
    <property type="match status" value="1"/>
</dbReference>
<dbReference type="PANTHER" id="PTHR47643">
    <property type="entry name" value="TPR DOMAIN PROTEIN (AFU_ORTHOLOGUE AFUA_5G12710)"/>
    <property type="match status" value="1"/>
</dbReference>
<dbReference type="PROSITE" id="PS50005">
    <property type="entry name" value="TPR"/>
    <property type="match status" value="1"/>
</dbReference>
<sequence>MAADGGCVIRVDHPSNIVVLHEYNILVPKNLQSADLDTLDIDAVKSHKSKGNAALASKTDDPIKYDLYRNRAMANLYLGRNEIALNDAKAAVVPAEKLTSELKKLNAKTFNRAGCAAYNLERFSAAAAFLERVLELTPNDNEARRELKRANARLDGSSSGSYDFEAMTRKLHSSATHRLDHASFTSNVETRTMEDKGRGLFALRDMEAGELVMCEKAFCTAGFAEDADATTSMVVKLGRLHNVTCPKGASRFLDLYDGGYKPKPTAELVDGVVAVDTYQVHSALDLNGFSCSSVASSVPETDEGARPTGVWLISSAINHCCIGNVSRTFVGDLLLLRANRHIQAGEEIVMRYQNPKTSIAEFHDTLQKTWGFTCECELCAAELKVPGYQRNIRASAINQVAALMEEHPVLEYSPPSLNVIGHVEQLRDQIQNTYSDILFKTLPKPALHMVHLWLCMAYATQGMSDAVLNTAQRVFRDLGLRLTEQQESIQVDKSKARLDMAAIHAAMYAAQIERMKGRTSVAQQYEDFGKEVYLLLCGSLYGFDESFAS</sequence>
<dbReference type="SUPFAM" id="SSF82199">
    <property type="entry name" value="SET domain"/>
    <property type="match status" value="1"/>
</dbReference>